<keyword evidence="1" id="KW-0560">Oxidoreductase</keyword>
<evidence type="ECO:0000259" key="4">
    <source>
        <dbReference type="Pfam" id="PF17147"/>
    </source>
</evidence>
<dbReference type="Gene3D" id="3.40.50.920">
    <property type="match status" value="1"/>
</dbReference>
<evidence type="ECO:0000259" key="2">
    <source>
        <dbReference type="Pfam" id="PF01558"/>
    </source>
</evidence>
<dbReference type="EMBL" id="MHKM01000012">
    <property type="protein sequence ID" value="OGY91769.1"/>
    <property type="molecule type" value="Genomic_DNA"/>
</dbReference>
<dbReference type="NCBIfam" id="TIGR03710">
    <property type="entry name" value="OAFO_sf"/>
    <property type="match status" value="1"/>
</dbReference>
<dbReference type="Gene3D" id="3.40.50.970">
    <property type="match status" value="1"/>
</dbReference>
<name>A0A1G2BT57_9BACT</name>
<accession>A0A1G2BT57</accession>
<dbReference type="GO" id="GO:0016903">
    <property type="term" value="F:oxidoreductase activity, acting on the aldehyde or oxo group of donors"/>
    <property type="evidence" value="ECO:0007669"/>
    <property type="project" value="InterPro"/>
</dbReference>
<dbReference type="SUPFAM" id="SSF52518">
    <property type="entry name" value="Thiamin diphosphate-binding fold (THDP-binding)"/>
    <property type="match status" value="1"/>
</dbReference>
<dbReference type="SUPFAM" id="SSF53323">
    <property type="entry name" value="Pyruvate-ferredoxin oxidoreductase, PFOR, domain III"/>
    <property type="match status" value="1"/>
</dbReference>
<dbReference type="Pfam" id="PF01558">
    <property type="entry name" value="POR"/>
    <property type="match status" value="1"/>
</dbReference>
<evidence type="ECO:0000256" key="1">
    <source>
        <dbReference type="ARBA" id="ARBA00023002"/>
    </source>
</evidence>
<gene>
    <name evidence="5" type="ORF">A3B30_01915</name>
</gene>
<reference evidence="5 6" key="1">
    <citation type="journal article" date="2016" name="Nat. Commun.">
        <title>Thousands of microbial genomes shed light on interconnected biogeochemical processes in an aquifer system.</title>
        <authorList>
            <person name="Anantharaman K."/>
            <person name="Brown C.T."/>
            <person name="Hug L.A."/>
            <person name="Sharon I."/>
            <person name="Castelle C.J."/>
            <person name="Probst A.J."/>
            <person name="Thomas B.C."/>
            <person name="Singh A."/>
            <person name="Wilkins M.J."/>
            <person name="Karaoz U."/>
            <person name="Brodie E.L."/>
            <person name="Williams K.H."/>
            <person name="Hubbard S.S."/>
            <person name="Banfield J.F."/>
        </authorList>
    </citation>
    <scope>NUCLEOTIDE SEQUENCE [LARGE SCALE GENOMIC DNA]</scope>
</reference>
<proteinExistence type="predicted"/>
<evidence type="ECO:0000313" key="6">
    <source>
        <dbReference type="Proteomes" id="UP000178248"/>
    </source>
</evidence>
<dbReference type="PANTHER" id="PTHR32154:SF20">
    <property type="entry name" value="2-OXOGLUTARATE OXIDOREDUCTASE SUBUNIT KORA"/>
    <property type="match status" value="1"/>
</dbReference>
<dbReference type="Proteomes" id="UP000178248">
    <property type="component" value="Unassembled WGS sequence"/>
</dbReference>
<evidence type="ECO:0000259" key="3">
    <source>
        <dbReference type="Pfam" id="PF01855"/>
    </source>
</evidence>
<dbReference type="CDD" id="cd07034">
    <property type="entry name" value="TPP_PYR_PFOR_IOR-alpha_like"/>
    <property type="match status" value="1"/>
</dbReference>
<dbReference type="FunFam" id="3.40.50.970:FF:000022">
    <property type="entry name" value="2-oxoglutarate ferredoxin oxidoreductase alpha subunit"/>
    <property type="match status" value="1"/>
</dbReference>
<dbReference type="GO" id="GO:0006979">
    <property type="term" value="P:response to oxidative stress"/>
    <property type="evidence" value="ECO:0007669"/>
    <property type="project" value="TreeGrafter"/>
</dbReference>
<protein>
    <recommendedName>
        <fullName evidence="7">2-oxoacid:ferredoxin oxidoreductase subunit alpha</fullName>
    </recommendedName>
</protein>
<dbReference type="InterPro" id="IPR002869">
    <property type="entry name" value="Pyrv_flavodox_OxRed_cen"/>
</dbReference>
<evidence type="ECO:0008006" key="7">
    <source>
        <dbReference type="Google" id="ProtNLM"/>
    </source>
</evidence>
<dbReference type="PANTHER" id="PTHR32154">
    <property type="entry name" value="PYRUVATE-FLAVODOXIN OXIDOREDUCTASE-RELATED"/>
    <property type="match status" value="1"/>
</dbReference>
<dbReference type="InterPro" id="IPR009014">
    <property type="entry name" value="Transketo_C/PFOR_II"/>
</dbReference>
<dbReference type="InterPro" id="IPR022367">
    <property type="entry name" value="2-oxoacid/accept_OxRdtase_asu"/>
</dbReference>
<dbReference type="InterPro" id="IPR033412">
    <property type="entry name" value="PFOR_II"/>
</dbReference>
<dbReference type="AlphaFoldDB" id="A0A1G2BT57"/>
<dbReference type="InterPro" id="IPR029061">
    <property type="entry name" value="THDP-binding"/>
</dbReference>
<organism evidence="5 6">
    <name type="scientific">Candidatus Komeilibacteria bacterium RIFCSPLOWO2_01_FULL_52_15</name>
    <dbReference type="NCBI Taxonomy" id="1798551"/>
    <lineage>
        <taxon>Bacteria</taxon>
        <taxon>Candidatus Komeiliibacteriota</taxon>
    </lineage>
</organism>
<dbReference type="Gene3D" id="3.40.920.10">
    <property type="entry name" value="Pyruvate-ferredoxin oxidoreductase, PFOR, domain III"/>
    <property type="match status" value="1"/>
</dbReference>
<feature type="domain" description="Pyruvate/ketoisovalerate oxidoreductase catalytic" evidence="2">
    <location>
        <begin position="15"/>
        <end position="180"/>
    </location>
</feature>
<dbReference type="SUPFAM" id="SSF52922">
    <property type="entry name" value="TK C-terminal domain-like"/>
    <property type="match status" value="1"/>
</dbReference>
<feature type="domain" description="Pyruvate:ferredoxin oxidoreductase core" evidence="4">
    <location>
        <begin position="479"/>
        <end position="551"/>
    </location>
</feature>
<dbReference type="InterPro" id="IPR050722">
    <property type="entry name" value="Pyruvate:ferred/Flavod_OxRd"/>
</dbReference>
<dbReference type="InterPro" id="IPR019752">
    <property type="entry name" value="Pyrv/ketoisovalerate_OxRed_cat"/>
</dbReference>
<dbReference type="Pfam" id="PF01855">
    <property type="entry name" value="POR_N"/>
    <property type="match status" value="1"/>
</dbReference>
<comment type="caution">
    <text evidence="5">The sequence shown here is derived from an EMBL/GenBank/DDBJ whole genome shotgun (WGS) entry which is preliminary data.</text>
</comment>
<evidence type="ECO:0000313" key="5">
    <source>
        <dbReference type="EMBL" id="OGY91769.1"/>
    </source>
</evidence>
<dbReference type="InterPro" id="IPR002880">
    <property type="entry name" value="Pyrv_Fd/Flavodoxin_OxRdtase_N"/>
</dbReference>
<dbReference type="Pfam" id="PF17147">
    <property type="entry name" value="PFOR_II"/>
    <property type="match status" value="1"/>
</dbReference>
<sequence>MSRYLFSWKIGGEAGFGIKSSGLMFSRLCNRVGYEVFGYDEYPSLIRGGHNTFEVTVGKEPVASVARSIDILVALNTEAITRHRNELNHGAVIIYDEKTTQITLTEDELKRNIKLEHVPFGEIVASVKGSPVMRNTVSLGASAALLQIPFKMLAGVIEHTFGHKAEVLDTNIKVAQLGYDVIAKRIETIDFKIKLPEIPNNIEMLLTGNEALALGALAADLRFYAAYPMTPSSSILHYLATKAVSEKLIVKHAEDEIAVINMALGASHTGVRAMIGTSGGGFSLMVEALGLTGITETPLVIVNVQRPGPATGLPTWTEQGDLRFVMHAAQGDFPRIVLAPGDHAECFYLTAEAFNYADRYQVPVIILSDKFLAESYRTVQDFNDSLVKIDRAKSVMSDSALARMKNYKRYAVTETGISPRSVPGQANGVYLANSDEHDEFGYSTEESAMRIAQVRKRAEKFALAAKALNGANLYGDPKAKTTVVAWGSMKGPVQDAIHWLPDKLRDRINFLHLNILWPFPSEKVRQILSRSKQALLVENNSNAQLGGLIREQTGIHIEHRLLKYDGRPPYIGEIKERIMDLF</sequence>
<feature type="domain" description="Pyruvate flavodoxin/ferredoxin oxidoreductase pyrimidine binding" evidence="3">
    <location>
        <begin position="215"/>
        <end position="453"/>
    </location>
</feature>
<dbReference type="STRING" id="1798551.A3B30_01915"/>